<accession>A0A7W6PXL4</accession>
<dbReference type="EMBL" id="JACIEU010000020">
    <property type="protein sequence ID" value="MBB4150389.1"/>
    <property type="molecule type" value="Genomic_DNA"/>
</dbReference>
<dbReference type="AlphaFoldDB" id="A0A7W6PXL4"/>
<protein>
    <submittedName>
        <fullName evidence="1">Uncharacterized protein</fullName>
    </submittedName>
</protein>
<proteinExistence type="predicted"/>
<organism evidence="1 2">
    <name type="scientific">Sphingobium scionense</name>
    <dbReference type="NCBI Taxonomy" id="1404341"/>
    <lineage>
        <taxon>Bacteria</taxon>
        <taxon>Pseudomonadati</taxon>
        <taxon>Pseudomonadota</taxon>
        <taxon>Alphaproteobacteria</taxon>
        <taxon>Sphingomonadales</taxon>
        <taxon>Sphingomonadaceae</taxon>
        <taxon>Sphingobium</taxon>
    </lineage>
</organism>
<name>A0A7W6PXL4_9SPHN</name>
<dbReference type="Proteomes" id="UP000590524">
    <property type="component" value="Unassembled WGS sequence"/>
</dbReference>
<gene>
    <name evidence="1" type="ORF">GGQ90_004193</name>
</gene>
<comment type="caution">
    <text evidence="1">The sequence shown here is derived from an EMBL/GenBank/DDBJ whole genome shotgun (WGS) entry which is preliminary data.</text>
</comment>
<evidence type="ECO:0000313" key="2">
    <source>
        <dbReference type="Proteomes" id="UP000590524"/>
    </source>
</evidence>
<evidence type="ECO:0000313" key="1">
    <source>
        <dbReference type="EMBL" id="MBB4150389.1"/>
    </source>
</evidence>
<keyword evidence="2" id="KW-1185">Reference proteome</keyword>
<sequence length="119" mass="13336">MTGATPARKNAAIDAFFKFPVPYLERQFCLPADDQCDPAEPQGGAWVRPMEPAVNPVALRNVTIFTDVQHSSNTITVLKLNEILWNGGGASAHSPFIIGIFVQLNRWWRAELQRYRVVI</sequence>
<dbReference type="RefSeq" id="WP_223178385.1">
    <property type="nucleotide sequence ID" value="NZ_JACIEU010000020.1"/>
</dbReference>
<reference evidence="1 2" key="1">
    <citation type="submission" date="2020-08" db="EMBL/GenBank/DDBJ databases">
        <title>Genomic Encyclopedia of Type Strains, Phase IV (KMG-IV): sequencing the most valuable type-strain genomes for metagenomic binning, comparative biology and taxonomic classification.</title>
        <authorList>
            <person name="Goeker M."/>
        </authorList>
    </citation>
    <scope>NUCLEOTIDE SEQUENCE [LARGE SCALE GENOMIC DNA]</scope>
    <source>
        <strain evidence="1 2">DSM 19371</strain>
    </source>
</reference>